<dbReference type="Pfam" id="PF02481">
    <property type="entry name" value="DNA_processg_A"/>
    <property type="match status" value="1"/>
</dbReference>
<dbReference type="InterPro" id="IPR057666">
    <property type="entry name" value="DrpA_SLOG"/>
</dbReference>
<feature type="domain" description="Smf/DprA SLOG" evidence="2">
    <location>
        <begin position="17"/>
        <end position="220"/>
    </location>
</feature>
<protein>
    <submittedName>
        <fullName evidence="3">DNA-protecting protein DprA</fullName>
    </submittedName>
</protein>
<reference evidence="4" key="1">
    <citation type="submission" date="2018-05" db="EMBL/GenBank/DDBJ databases">
        <title>Genome Sequencing of selected type strains of the family Eggerthellaceae.</title>
        <authorList>
            <person name="Danylec N."/>
            <person name="Stoll D.A."/>
            <person name="Doetsch A."/>
            <person name="Huch M."/>
        </authorList>
    </citation>
    <scope>NUCLEOTIDE SEQUENCE [LARGE SCALE GENOMIC DNA]</scope>
    <source>
        <strain evidence="4">DSM 24851</strain>
    </source>
</reference>
<proteinExistence type="inferred from homology"/>
<evidence type="ECO:0000259" key="2">
    <source>
        <dbReference type="Pfam" id="PF02481"/>
    </source>
</evidence>
<evidence type="ECO:0000313" key="3">
    <source>
        <dbReference type="EMBL" id="RNL40599.1"/>
    </source>
</evidence>
<comment type="caution">
    <text evidence="3">The sequence shown here is derived from an EMBL/GenBank/DDBJ whole genome shotgun (WGS) entry which is preliminary data.</text>
</comment>
<gene>
    <name evidence="3" type="primary">dprA</name>
    <name evidence="3" type="ORF">DMP06_04330</name>
</gene>
<keyword evidence="4" id="KW-1185">Reference proteome</keyword>
<dbReference type="NCBIfam" id="TIGR00732">
    <property type="entry name" value="dprA"/>
    <property type="match status" value="1"/>
</dbReference>
<dbReference type="PANTHER" id="PTHR43022:SF1">
    <property type="entry name" value="PROTEIN SMF"/>
    <property type="match status" value="1"/>
</dbReference>
<dbReference type="PANTHER" id="PTHR43022">
    <property type="entry name" value="PROTEIN SMF"/>
    <property type="match status" value="1"/>
</dbReference>
<organism evidence="3 4">
    <name type="scientific">Slackia equolifaciens</name>
    <dbReference type="NCBI Taxonomy" id="498718"/>
    <lineage>
        <taxon>Bacteria</taxon>
        <taxon>Bacillati</taxon>
        <taxon>Actinomycetota</taxon>
        <taxon>Coriobacteriia</taxon>
        <taxon>Eggerthellales</taxon>
        <taxon>Eggerthellaceae</taxon>
        <taxon>Slackia</taxon>
    </lineage>
</organism>
<dbReference type="EMBL" id="QIBX01000005">
    <property type="protein sequence ID" value="RNL40599.1"/>
    <property type="molecule type" value="Genomic_DNA"/>
</dbReference>
<evidence type="ECO:0000313" key="4">
    <source>
        <dbReference type="Proteomes" id="UP000269591"/>
    </source>
</evidence>
<dbReference type="Proteomes" id="UP000269591">
    <property type="component" value="Unassembled WGS sequence"/>
</dbReference>
<dbReference type="OrthoDB" id="9785707at2"/>
<dbReference type="RefSeq" id="WP_123208524.1">
    <property type="nucleotide sequence ID" value="NZ_JBHTHO010000003.1"/>
</dbReference>
<comment type="similarity">
    <text evidence="1">Belongs to the DprA/Smf family.</text>
</comment>
<dbReference type="GO" id="GO:0009294">
    <property type="term" value="P:DNA-mediated transformation"/>
    <property type="evidence" value="ECO:0007669"/>
    <property type="project" value="InterPro"/>
</dbReference>
<accession>A0A3N0B1F9</accession>
<sequence>MGERPHAGVRGARWEIARGSEGYPAALEAIPRPPDTLYGVGDLDALTEGLSVVGARRATPYGRNAAKLFAGMAAKRGITVISGGALGCDSCAHEAALSAGGKTVAFLGGGCNRPYPVRNVGLFQRIVDAGGAVVSEHPWDFPPVGYTFRERNRLIAGLGRATLIVEAGLPSGTFSTADEALAANRDVLAVPGSIFSPTSRGANALISQGAYPVVDEASFSELLDRLFPETRTGQLAFEMPQEHDDPMLAALAADPLRLEQMVEMFADDEEDRVAAISRLMTRIVRLEGEGVIERFPDGRFGVTKMRPTRA</sequence>
<dbReference type="Gene3D" id="3.40.50.450">
    <property type="match status" value="1"/>
</dbReference>
<dbReference type="AlphaFoldDB" id="A0A3N0B1F9"/>
<dbReference type="InterPro" id="IPR003488">
    <property type="entry name" value="DprA"/>
</dbReference>
<evidence type="ECO:0000256" key="1">
    <source>
        <dbReference type="ARBA" id="ARBA00006525"/>
    </source>
</evidence>
<name>A0A3N0B1F9_9ACTN</name>
<dbReference type="SUPFAM" id="SSF102405">
    <property type="entry name" value="MCP/YpsA-like"/>
    <property type="match status" value="1"/>
</dbReference>